<dbReference type="AlphaFoldDB" id="D7MH21"/>
<evidence type="ECO:0000313" key="2">
    <source>
        <dbReference type="Proteomes" id="UP000008694"/>
    </source>
</evidence>
<dbReference type="Proteomes" id="UP000008694">
    <property type="component" value="Unassembled WGS sequence"/>
</dbReference>
<dbReference type="SUPFAM" id="SSF48403">
    <property type="entry name" value="Ankyrin repeat"/>
    <property type="match status" value="1"/>
</dbReference>
<dbReference type="EMBL" id="GL348719">
    <property type="protein sequence ID" value="EFH46574.1"/>
    <property type="molecule type" value="Genomic_DNA"/>
</dbReference>
<dbReference type="PANTHER" id="PTHR24121:SF20">
    <property type="entry name" value="TONSOKU-LIKE PROTEIN"/>
    <property type="match status" value="1"/>
</dbReference>
<organism evidence="2">
    <name type="scientific">Arabidopsis lyrata subsp. lyrata</name>
    <name type="common">Lyre-leaved rock-cress</name>
    <dbReference type="NCBI Taxonomy" id="81972"/>
    <lineage>
        <taxon>Eukaryota</taxon>
        <taxon>Viridiplantae</taxon>
        <taxon>Streptophyta</taxon>
        <taxon>Embryophyta</taxon>
        <taxon>Tracheophyta</taxon>
        <taxon>Spermatophyta</taxon>
        <taxon>Magnoliopsida</taxon>
        <taxon>eudicotyledons</taxon>
        <taxon>Gunneridae</taxon>
        <taxon>Pentapetalae</taxon>
        <taxon>rosids</taxon>
        <taxon>malvids</taxon>
        <taxon>Brassicales</taxon>
        <taxon>Brassicaceae</taxon>
        <taxon>Camelineae</taxon>
        <taxon>Arabidopsis</taxon>
    </lineage>
</organism>
<evidence type="ECO:0000313" key="1">
    <source>
        <dbReference type="EMBL" id="EFH46574.1"/>
    </source>
</evidence>
<dbReference type="KEGG" id="aly:9306386"/>
<accession>D7MH21</accession>
<dbReference type="Gramene" id="scaffold_703168.1">
    <property type="protein sequence ID" value="scaffold_703168.1"/>
    <property type="gene ID" value="scaffold_703168.1"/>
</dbReference>
<dbReference type="STRING" id="81972.D7MH21"/>
<proteinExistence type="predicted"/>
<dbReference type="Pfam" id="PF12796">
    <property type="entry name" value="Ank_2"/>
    <property type="match status" value="1"/>
</dbReference>
<sequence length="95" mass="10497">MNGDWKVARPIIDQHEGIARAAITRNWETTLHIAVAAKHTRFVKNLLTRMERDDLALKNQSNNTALCFAAASGIKEIAKMMVDMNPDLPQVGSGP</sequence>
<dbReference type="eggNOG" id="KOG0504">
    <property type="taxonomic scope" value="Eukaryota"/>
</dbReference>
<protein>
    <submittedName>
        <fullName evidence="1">Uncharacterized protein</fullName>
    </submittedName>
</protein>
<dbReference type="InterPro" id="IPR002110">
    <property type="entry name" value="Ankyrin_rpt"/>
</dbReference>
<dbReference type="PANTHER" id="PTHR24121">
    <property type="entry name" value="NO MECHANORECEPTOR POTENTIAL C, ISOFORM D-RELATED"/>
    <property type="match status" value="1"/>
</dbReference>
<dbReference type="HOGENOM" id="CLU_2375684_0_0_1"/>
<dbReference type="Gene3D" id="1.25.40.20">
    <property type="entry name" value="Ankyrin repeat-containing domain"/>
    <property type="match status" value="1"/>
</dbReference>
<dbReference type="InterPro" id="IPR036770">
    <property type="entry name" value="Ankyrin_rpt-contain_sf"/>
</dbReference>
<gene>
    <name evidence="1" type="ORF">ARALYDRAFT_915426</name>
</gene>
<reference evidence="2" key="1">
    <citation type="journal article" date="2011" name="Nat. Genet.">
        <title>The Arabidopsis lyrata genome sequence and the basis of rapid genome size change.</title>
        <authorList>
            <person name="Hu T.T."/>
            <person name="Pattyn P."/>
            <person name="Bakker E.G."/>
            <person name="Cao J."/>
            <person name="Cheng J.-F."/>
            <person name="Clark R.M."/>
            <person name="Fahlgren N."/>
            <person name="Fawcett J.A."/>
            <person name="Grimwood J."/>
            <person name="Gundlach H."/>
            <person name="Haberer G."/>
            <person name="Hollister J.D."/>
            <person name="Ossowski S."/>
            <person name="Ottilar R.P."/>
            <person name="Salamov A.A."/>
            <person name="Schneeberger K."/>
            <person name="Spannagl M."/>
            <person name="Wang X."/>
            <person name="Yang L."/>
            <person name="Nasrallah M.E."/>
            <person name="Bergelson J."/>
            <person name="Carrington J.C."/>
            <person name="Gaut B.S."/>
            <person name="Schmutz J."/>
            <person name="Mayer K.F.X."/>
            <person name="Van de Peer Y."/>
            <person name="Grigoriev I.V."/>
            <person name="Nordborg M."/>
            <person name="Weigel D."/>
            <person name="Guo Y.-L."/>
        </authorList>
    </citation>
    <scope>NUCLEOTIDE SEQUENCE [LARGE SCALE GENOMIC DNA]</scope>
    <source>
        <strain evidence="2">cv. MN47</strain>
    </source>
</reference>
<dbReference type="SMART" id="SM00248">
    <property type="entry name" value="ANK"/>
    <property type="match status" value="2"/>
</dbReference>
<name>D7MH21_ARALL</name>
<keyword evidence="2" id="KW-1185">Reference proteome</keyword>
<dbReference type="OrthoDB" id="1921232at2759"/>